<dbReference type="Gene3D" id="2.10.109.10">
    <property type="entry name" value="Umud Fragment, subunit A"/>
    <property type="match status" value="1"/>
</dbReference>
<dbReference type="GO" id="GO:0006465">
    <property type="term" value="P:signal peptide processing"/>
    <property type="evidence" value="ECO:0007669"/>
    <property type="project" value="InterPro"/>
</dbReference>
<dbReference type="EMBL" id="SBAP01000006">
    <property type="protein sequence ID" value="RXZ70699.1"/>
    <property type="molecule type" value="Genomic_DNA"/>
</dbReference>
<proteinExistence type="predicted"/>
<dbReference type="InterPro" id="IPR019533">
    <property type="entry name" value="Peptidase_S26"/>
</dbReference>
<reference evidence="3 4" key="1">
    <citation type="submission" date="2019-01" db="EMBL/GenBank/DDBJ databases">
        <title>Fusobacterium necrophorum Isolated From the Uterus of Dairy Cows.</title>
        <authorList>
            <person name="Francis A.M."/>
        </authorList>
    </citation>
    <scope>NUCLEOTIDE SEQUENCE [LARGE SCALE GENOMIC DNA]</scope>
    <source>
        <strain evidence="3 4">KG35</strain>
    </source>
</reference>
<dbReference type="AlphaFoldDB" id="A0A4Q2L022"/>
<dbReference type="SUPFAM" id="SSF51306">
    <property type="entry name" value="LexA/Signal peptidase"/>
    <property type="match status" value="1"/>
</dbReference>
<accession>A0A4Q2L022</accession>
<dbReference type="InterPro" id="IPR036286">
    <property type="entry name" value="LexA/Signal_pep-like_sf"/>
</dbReference>
<keyword evidence="1" id="KW-0812">Transmembrane</keyword>
<feature type="domain" description="Peptidase S26" evidence="2">
    <location>
        <begin position="22"/>
        <end position="181"/>
    </location>
</feature>
<keyword evidence="1" id="KW-1133">Transmembrane helix</keyword>
<dbReference type="RefSeq" id="WP_129490684.1">
    <property type="nucleotide sequence ID" value="NZ_SBAP01000006.1"/>
</dbReference>
<dbReference type="Pfam" id="PF10502">
    <property type="entry name" value="Peptidase_S26"/>
    <property type="match status" value="1"/>
</dbReference>
<evidence type="ECO:0000256" key="1">
    <source>
        <dbReference type="SAM" id="Phobius"/>
    </source>
</evidence>
<evidence type="ECO:0000313" key="3">
    <source>
        <dbReference type="EMBL" id="RXZ70699.1"/>
    </source>
</evidence>
<sequence length="189" mass="22020">MGKIQKSQSNKRCRNGIKWLFIPLILFLILVIGVLIFNHFFILNVSSSIPLGIYYKYPPKKNYRLGEIVIFKPWKNYEMFLYRQNYLEPGDLLMKYVQGLPGDSFSSFPEEENIWVLFKNGKTFFPYSRIFEKDSSGRFLPRFQEITIAEGEIFVMGLHPKSLDSRYFGSISEENIVGIAKPFFTIGGL</sequence>
<name>A0A4Q2L022_9FUSO</name>
<comment type="caution">
    <text evidence="3">The sequence shown here is derived from an EMBL/GenBank/DDBJ whole genome shotgun (WGS) entry which is preliminary data.</text>
</comment>
<dbReference type="Proteomes" id="UP000289216">
    <property type="component" value="Unassembled WGS sequence"/>
</dbReference>
<protein>
    <recommendedName>
        <fullName evidence="2">Peptidase S26 domain-containing protein</fullName>
    </recommendedName>
</protein>
<feature type="transmembrane region" description="Helical" evidence="1">
    <location>
        <begin position="20"/>
        <end position="41"/>
    </location>
</feature>
<dbReference type="GO" id="GO:0004252">
    <property type="term" value="F:serine-type endopeptidase activity"/>
    <property type="evidence" value="ECO:0007669"/>
    <property type="project" value="InterPro"/>
</dbReference>
<evidence type="ECO:0000259" key="2">
    <source>
        <dbReference type="Pfam" id="PF10502"/>
    </source>
</evidence>
<keyword evidence="1" id="KW-0472">Membrane</keyword>
<evidence type="ECO:0000313" key="4">
    <source>
        <dbReference type="Proteomes" id="UP000289216"/>
    </source>
</evidence>
<organism evidence="3 4">
    <name type="scientific">Fusobacterium necrophorum</name>
    <dbReference type="NCBI Taxonomy" id="859"/>
    <lineage>
        <taxon>Bacteria</taxon>
        <taxon>Fusobacteriati</taxon>
        <taxon>Fusobacteriota</taxon>
        <taxon>Fusobacteriia</taxon>
        <taxon>Fusobacteriales</taxon>
        <taxon>Fusobacteriaceae</taxon>
        <taxon>Fusobacterium</taxon>
    </lineage>
</organism>
<gene>
    <name evidence="3" type="ORF">EPT53_03180</name>
</gene>